<sequence>MDRRQFKLADELAVQVAEELGEGVEMVVRTGSSGSRHMQLSGNEIKDIRYDLLVSDDDISFVGARAKEAAERFNVLKKSKGLGNARCTAFSLSTITDSTSYDLLVEQIRNREAFVGAAGFGRIRQEMVEKGGAVILTRKGGKVVPVAQTVQDYVAKNAGSSLAEIMDVATIAEDLKKFGPLTMYASAVRQMEKTGAQREKVKYLLRIHAALDAAGSLDEAELIGGGRSSSYFKTLGQELKDVYDDKTGQAAAAFLKRRNPVTLQSDAFEAVMLSTTRKLQKMVAQAEKEAGKGAVNIAGHPELRRMIREMAAGFALFNQTGHKKVIDEVVPTILRNLGSDADINLFYKVLYTATFDAATLSPKGAEAAVGNAVAVWSEARTAEGLVEGMRKAGPEGRQLRQTLTEVGAKRLPGKGAEGATQLRKILAEQHGDDFLWKMLTSNTAKKFLVEGISLAPFAAYTMYQEWQRGEMKDLSTAAFVLIDFVPGGMSVKSLGTDGLTPSTVLMFAKEALYFTPAWPFVLAGDVLYLSWTVGGAIQLQSIGEGLVDVLVYTSEFEDVDGKPHLKGVSLPDGQYFDRDQIHDFLFKTKAVKVRHAISGFEYYINNLSEKSFKVLDEQFVPNDATVQQMRLAIQQHLDAINWSEASKYFSRGDLGGAWVGYLNYLAGFEFVVNADKGQPWARLYEHLKQQMADRRTIVAQTIMVPQLILMAEEKRATLDASRELPGQLAALQEKFEQMRGSSLEVRLADVVGAQAGREGDKLSQGTAEDKLLASGEYWQNALNLYQRIWNLSVPIQPGIEERTGYSRVKPLGFAWTGDPVDDLRKAEQSKEGFALDLGLIRRDLIRIAKHAPDVNDPVDGQAFEILCGVVFPWRTVLDASDNPGTTRSSAFEKEYAQALEKVRALYGLSLELQDQVDKGAILKTDRNFFVLDTPLKAELLLNDKRLAESLADGSLKLTWSAGPHNTVRNDDVLHARITTPQLEPVTVTVLFEQTGVTKAQGALALTLPVRAGDGFLSVSVQPAEAAPGQKLTAVAAVPERFFGDAGFGYRWRCENCELDARDLSSVGLSAGKPGKGAAVVDLVVAGPDGEMLVLASGRAGFVVQDQALPPKTEKEPEAAEGADKEQDKQKKTVEADPQPKAKDEQEKDVKPPEKQAVDATPAGDGQAPGQSSARPAAEEAWFKSSLSGGWKIEHNRARLWAVRMTREIAGKSDMCRPQTVRGTISAKLESSFVPKPGEIDAKLRYLVENNGFYPDEEGIQSFSIGKYKGRMITTTFKYKNGFGNPMAGYRDGTAHSFGYAIVLHETERRMISVNFSVSAGSCWDNSGKDNALAQVKAARGEALGIIQGLSLHETEQESPVTAGVPVVQVEQADEEKEKDKKYQLTLTRVSPASGPVIVGIPVTFKATLSGDKPEGEVRYQFEPHPDVAFTPHEGPSASTTAVFSVPGKVGVWVTAVDKTGTIATSDQLEIEIQKPVLELSMEPKAPFVGQEVKARLTVKPEVKDIDFRWMPVPGNAKHISTSKDNRELVFYLKDEKAAEIQVSARVPFSGEDLGEAKASAAARKYAVTVSAPKAQGPPPRVWKEGVGLVTVDKAIAVDQIVEFSVALQPAALSGPVKYQWKVENGPCRVSNPSSSVARVTANAAGTCELSVTVRDRNNVELGVGQGSFSASVTQEAVRQGEQKAQAGGEAQKLVQNAPAKARKGDYDGAIGDAEEAARLDPKNTAAKALADKLRSEKERIHAQLEKTRKFMEERRYNEAQRELTVAQNLNSYYPPIHEMEEALRKHWSAWNQEANQKNYEIRDAIEKKEFGKALEMAAAWRASTVIAPHSEKELRQNEDWARKWQTQKKVQVTLLREAGEMVKEYDYAGALKRFEQGFLNWNNVFSGSEPEYREARELQARATKADKRLREIVPLLETVIRTKTRSPADIERGTRMADEAVALQPNNRQFTQWRDMLRDGAGTAPGQGGGGGTASGEQAARELWQEAEKLQLENDYAGALQKYREGLKLHADPAIENRVRTLEKYVAVTKGAKPATSGKSVQTEPASTKPVDTLPAKQHADATKSGSLVGEWEILSPGHKGKLLILEQGGAGFSGRAYPDQPDHDTVIEGRIDGTRISFVRTGWKRFANLRQDFTGTLGVDDAGKDVMKGSFSQNGKGSTKWSATRVGPVQAVPSVPEKGPAAEAPSAAPPAAARDADVAPAASSINMLGEWNHVGNGHRTKLIVGKQDGNAFSGVMHGNPLINGLVDGNKVTFTRDIPQRQDYTGTLTVGPDGAMSMSGTFTQKGSKGLYKWSSSKPAPQEESQTAGQQTSPPLSSASPDNEADAKTSGGAGWKAVTIGNVSFAVPASWGHKTMKEPSVEELNLYWDGSFDAPLHGVSGGVSTDYARAKSDLSGSRTLRLGGVEVLRVDDGPAMNLLFPPMSGNRGVALVVFRGPGGNQATIDALLKTFRVNGQAVPGDGKALTTGQKYREGMRWVSASNPGHYLERRTTAKGVRWIEHDGGKVLFEFEEKGGSSTHGSVTIFDPSRNISACCIRTGLNSAGTAGSWVRTRAAGSSL</sequence>
<evidence type="ECO:0000256" key="1">
    <source>
        <dbReference type="SAM" id="MobiDB-lite"/>
    </source>
</evidence>
<organism evidence="2 3">
    <name type="scientific">Desulfomicrobium norvegicum (strain DSM 1741 / NCIMB 8310)</name>
    <name type="common">Desulfovibrio baculatus (strain Norway 4)</name>
    <name type="synonym">Desulfovibrio desulfuricans (strain Norway 4)</name>
    <dbReference type="NCBI Taxonomy" id="52561"/>
    <lineage>
        <taxon>Bacteria</taxon>
        <taxon>Pseudomonadati</taxon>
        <taxon>Thermodesulfobacteriota</taxon>
        <taxon>Desulfovibrionia</taxon>
        <taxon>Desulfovibrionales</taxon>
        <taxon>Desulfomicrobiaceae</taxon>
        <taxon>Desulfomicrobium</taxon>
    </lineage>
</organism>
<feature type="compositionally biased region" description="Low complexity" evidence="1">
    <location>
        <begin position="2182"/>
        <end position="2196"/>
    </location>
</feature>
<dbReference type="InterPro" id="IPR013783">
    <property type="entry name" value="Ig-like_fold"/>
</dbReference>
<name>A0A8G2C2Y9_DESNO</name>
<reference evidence="2 3" key="1">
    <citation type="submission" date="2016-10" db="EMBL/GenBank/DDBJ databases">
        <authorList>
            <person name="Varghese N."/>
            <person name="Submissions S."/>
        </authorList>
    </citation>
    <scope>NUCLEOTIDE SEQUENCE [LARGE SCALE GENOMIC DNA]</scope>
    <source>
        <strain evidence="2 3">DSM 1741</strain>
    </source>
</reference>
<gene>
    <name evidence="2" type="ORF">SAMN05421830_104154</name>
</gene>
<feature type="region of interest" description="Disordered" evidence="1">
    <location>
        <begin position="2289"/>
        <end position="2332"/>
    </location>
</feature>
<protein>
    <submittedName>
        <fullName evidence="2">Uncharacterized protein</fullName>
    </submittedName>
</protein>
<dbReference type="Gene3D" id="2.60.40.10">
    <property type="entry name" value="Immunoglobulins"/>
    <property type="match status" value="1"/>
</dbReference>
<feature type="region of interest" description="Disordered" evidence="1">
    <location>
        <begin position="2173"/>
        <end position="2196"/>
    </location>
</feature>
<comment type="caution">
    <text evidence="2">The sequence shown here is derived from an EMBL/GenBank/DDBJ whole genome shotgun (WGS) entry which is preliminary data.</text>
</comment>
<feature type="region of interest" description="Disordered" evidence="1">
    <location>
        <begin position="1682"/>
        <end position="1705"/>
    </location>
</feature>
<feature type="compositionally biased region" description="Basic and acidic residues" evidence="1">
    <location>
        <begin position="1111"/>
        <end position="1156"/>
    </location>
</feature>
<dbReference type="Proteomes" id="UP000199581">
    <property type="component" value="Unassembled WGS sequence"/>
</dbReference>
<keyword evidence="3" id="KW-1185">Reference proteome</keyword>
<accession>A0A8G2C2Y9</accession>
<evidence type="ECO:0000313" key="2">
    <source>
        <dbReference type="EMBL" id="SFL64088.1"/>
    </source>
</evidence>
<proteinExistence type="predicted"/>
<feature type="region of interest" description="Disordered" evidence="1">
    <location>
        <begin position="2030"/>
        <end position="2065"/>
    </location>
</feature>
<dbReference type="EMBL" id="FOTO01000004">
    <property type="protein sequence ID" value="SFL64088.1"/>
    <property type="molecule type" value="Genomic_DNA"/>
</dbReference>
<feature type="compositionally biased region" description="Polar residues" evidence="1">
    <location>
        <begin position="2037"/>
        <end position="2046"/>
    </location>
</feature>
<feature type="compositionally biased region" description="Gly residues" evidence="1">
    <location>
        <begin position="1963"/>
        <end position="1974"/>
    </location>
</feature>
<feature type="compositionally biased region" description="Polar residues" evidence="1">
    <location>
        <begin position="2293"/>
        <end position="2320"/>
    </location>
</feature>
<feature type="region of interest" description="Disordered" evidence="1">
    <location>
        <begin position="1958"/>
        <end position="1978"/>
    </location>
</feature>
<feature type="region of interest" description="Disordered" evidence="1">
    <location>
        <begin position="1105"/>
        <end position="1180"/>
    </location>
</feature>
<evidence type="ECO:0000313" key="3">
    <source>
        <dbReference type="Proteomes" id="UP000199581"/>
    </source>
</evidence>